<sequence length="156" mass="18035">MKKYEIMFIIPSKYTEGEMDGIIKKVNSMLEESGAKLSDTHNLGKRRLAYPISDQRNGTYIITYFESEPAELAKMDQTIRLSGEVMRHIIIERDPHITQMPNLIEVEDRRSEENRERQSESTPVRAVPSKPVAKPESVNMQELDKKLDEILTEEVL</sequence>
<dbReference type="InterPro" id="IPR020814">
    <property type="entry name" value="Ribosomal_S6_plastid/chlpt"/>
</dbReference>
<feature type="compositionally biased region" description="Basic and acidic residues" evidence="8">
    <location>
        <begin position="107"/>
        <end position="119"/>
    </location>
</feature>
<evidence type="ECO:0000256" key="5">
    <source>
        <dbReference type="ARBA" id="ARBA00023274"/>
    </source>
</evidence>
<dbReference type="InterPro" id="IPR035980">
    <property type="entry name" value="Ribosomal_bS6_sf"/>
</dbReference>
<dbReference type="GO" id="GO:1990904">
    <property type="term" value="C:ribonucleoprotein complex"/>
    <property type="evidence" value="ECO:0007669"/>
    <property type="project" value="UniProtKB-KW"/>
</dbReference>
<evidence type="ECO:0000256" key="4">
    <source>
        <dbReference type="ARBA" id="ARBA00022980"/>
    </source>
</evidence>
<dbReference type="InterPro" id="IPR020815">
    <property type="entry name" value="Ribosomal_bS6_CS"/>
</dbReference>
<gene>
    <name evidence="7" type="primary">rpsF</name>
    <name evidence="9" type="ORF">A2480_04675</name>
</gene>
<evidence type="ECO:0000256" key="8">
    <source>
        <dbReference type="SAM" id="MobiDB-lite"/>
    </source>
</evidence>
<dbReference type="GO" id="GO:0005737">
    <property type="term" value="C:cytoplasm"/>
    <property type="evidence" value="ECO:0007669"/>
    <property type="project" value="UniProtKB-ARBA"/>
</dbReference>
<proteinExistence type="inferred from homology"/>
<dbReference type="CDD" id="cd00473">
    <property type="entry name" value="bS6"/>
    <property type="match status" value="1"/>
</dbReference>
<dbReference type="Proteomes" id="UP000176988">
    <property type="component" value="Unassembled WGS sequence"/>
</dbReference>
<dbReference type="InterPro" id="IPR000529">
    <property type="entry name" value="Ribosomal_bS6"/>
</dbReference>
<dbReference type="STRING" id="1802424.A2480_04675"/>
<dbReference type="GO" id="GO:0070181">
    <property type="term" value="F:small ribosomal subunit rRNA binding"/>
    <property type="evidence" value="ECO:0007669"/>
    <property type="project" value="TreeGrafter"/>
</dbReference>
<keyword evidence="5 7" id="KW-0687">Ribonucleoprotein</keyword>
<dbReference type="EMBL" id="MGFG01000026">
    <property type="protein sequence ID" value="OGM00700.1"/>
    <property type="molecule type" value="Genomic_DNA"/>
</dbReference>
<evidence type="ECO:0000313" key="9">
    <source>
        <dbReference type="EMBL" id="OGM00700.1"/>
    </source>
</evidence>
<dbReference type="PROSITE" id="PS01048">
    <property type="entry name" value="RIBOSOMAL_S6"/>
    <property type="match status" value="1"/>
</dbReference>
<dbReference type="GO" id="GO:0003735">
    <property type="term" value="F:structural constituent of ribosome"/>
    <property type="evidence" value="ECO:0007669"/>
    <property type="project" value="InterPro"/>
</dbReference>
<dbReference type="Gene3D" id="3.30.70.60">
    <property type="match status" value="1"/>
</dbReference>
<dbReference type="AlphaFoldDB" id="A0A1F7WD47"/>
<comment type="function">
    <text evidence="7">Binds together with bS18 to 16S ribosomal RNA.</text>
</comment>
<evidence type="ECO:0000256" key="7">
    <source>
        <dbReference type="HAMAP-Rule" id="MF_00360"/>
    </source>
</evidence>
<dbReference type="HAMAP" id="MF_00360">
    <property type="entry name" value="Ribosomal_bS6"/>
    <property type="match status" value="1"/>
</dbReference>
<evidence type="ECO:0000256" key="1">
    <source>
        <dbReference type="ARBA" id="ARBA00009512"/>
    </source>
</evidence>
<keyword evidence="3 7" id="KW-0694">RNA-binding</keyword>
<keyword evidence="4 7" id="KW-0689">Ribosomal protein</keyword>
<keyword evidence="2 7" id="KW-0699">rRNA-binding</keyword>
<name>A0A1F7WD47_9BACT</name>
<evidence type="ECO:0000256" key="2">
    <source>
        <dbReference type="ARBA" id="ARBA00022730"/>
    </source>
</evidence>
<dbReference type="PANTHER" id="PTHR21011:SF1">
    <property type="entry name" value="SMALL RIBOSOMAL SUBUNIT PROTEIN BS6M"/>
    <property type="match status" value="1"/>
</dbReference>
<dbReference type="InterPro" id="IPR014717">
    <property type="entry name" value="Transl_elong_EF1B/ribsomal_bS6"/>
</dbReference>
<dbReference type="SUPFAM" id="SSF54995">
    <property type="entry name" value="Ribosomal protein S6"/>
    <property type="match status" value="1"/>
</dbReference>
<evidence type="ECO:0000256" key="6">
    <source>
        <dbReference type="ARBA" id="ARBA00035294"/>
    </source>
</evidence>
<dbReference type="GO" id="GO:0005840">
    <property type="term" value="C:ribosome"/>
    <property type="evidence" value="ECO:0007669"/>
    <property type="project" value="UniProtKB-KW"/>
</dbReference>
<dbReference type="GO" id="GO:0006412">
    <property type="term" value="P:translation"/>
    <property type="evidence" value="ECO:0007669"/>
    <property type="project" value="UniProtKB-UniRule"/>
</dbReference>
<accession>A0A1F7WD47</accession>
<comment type="caution">
    <text evidence="9">The sequence shown here is derived from an EMBL/GenBank/DDBJ whole genome shotgun (WGS) entry which is preliminary data.</text>
</comment>
<reference evidence="9 10" key="1">
    <citation type="journal article" date="2016" name="Nat. Commun.">
        <title>Thousands of microbial genomes shed light on interconnected biogeochemical processes in an aquifer system.</title>
        <authorList>
            <person name="Anantharaman K."/>
            <person name="Brown C.T."/>
            <person name="Hug L.A."/>
            <person name="Sharon I."/>
            <person name="Castelle C.J."/>
            <person name="Probst A.J."/>
            <person name="Thomas B.C."/>
            <person name="Singh A."/>
            <person name="Wilkins M.J."/>
            <person name="Karaoz U."/>
            <person name="Brodie E.L."/>
            <person name="Williams K.H."/>
            <person name="Hubbard S.S."/>
            <person name="Banfield J.F."/>
        </authorList>
    </citation>
    <scope>NUCLEOTIDE SEQUENCE [LARGE SCALE GENOMIC DNA]</scope>
</reference>
<comment type="similarity">
    <text evidence="1 7">Belongs to the bacterial ribosomal protein bS6 family.</text>
</comment>
<protein>
    <recommendedName>
        <fullName evidence="6 7">Small ribosomal subunit protein bS6</fullName>
    </recommendedName>
</protein>
<organism evidence="9 10">
    <name type="scientific">Candidatus Uhrbacteria bacterium RIFOXYC2_FULL_47_19</name>
    <dbReference type="NCBI Taxonomy" id="1802424"/>
    <lineage>
        <taxon>Bacteria</taxon>
        <taxon>Candidatus Uhriibacteriota</taxon>
    </lineage>
</organism>
<dbReference type="PANTHER" id="PTHR21011">
    <property type="entry name" value="MITOCHONDRIAL 28S RIBOSOMAL PROTEIN S6"/>
    <property type="match status" value="1"/>
</dbReference>
<evidence type="ECO:0000256" key="3">
    <source>
        <dbReference type="ARBA" id="ARBA00022884"/>
    </source>
</evidence>
<evidence type="ECO:0000313" key="10">
    <source>
        <dbReference type="Proteomes" id="UP000176988"/>
    </source>
</evidence>
<feature type="region of interest" description="Disordered" evidence="8">
    <location>
        <begin position="107"/>
        <end position="141"/>
    </location>
</feature>
<dbReference type="Pfam" id="PF01250">
    <property type="entry name" value="Ribosomal_S6"/>
    <property type="match status" value="1"/>
</dbReference>
<dbReference type="NCBIfam" id="TIGR00166">
    <property type="entry name" value="S6"/>
    <property type="match status" value="1"/>
</dbReference>